<dbReference type="PROSITE" id="PS00307">
    <property type="entry name" value="LECTIN_LEGUME_BETA"/>
    <property type="match status" value="2"/>
</dbReference>
<dbReference type="EC" id="2.7.11.1" evidence="4"/>
<dbReference type="Gene3D" id="1.10.510.10">
    <property type="entry name" value="Transferase(Phosphotransferase) domain 1"/>
    <property type="match status" value="2"/>
</dbReference>
<evidence type="ECO:0000256" key="5">
    <source>
        <dbReference type="ARBA" id="ARBA00022475"/>
    </source>
</evidence>
<keyword evidence="13 20" id="KW-0067">ATP-binding</keyword>
<evidence type="ECO:0000256" key="1">
    <source>
        <dbReference type="ARBA" id="ARBA00004251"/>
    </source>
</evidence>
<dbReference type="InterPro" id="IPR017441">
    <property type="entry name" value="Protein_kinase_ATP_BS"/>
</dbReference>
<dbReference type="SUPFAM" id="SSF49899">
    <property type="entry name" value="Concanavalin A-like lectins/glucanases"/>
    <property type="match status" value="2"/>
</dbReference>
<keyword evidence="5" id="KW-1003">Cell membrane</keyword>
<dbReference type="GO" id="GO:0005886">
    <property type="term" value="C:plasma membrane"/>
    <property type="evidence" value="ECO:0007669"/>
    <property type="project" value="UniProtKB-SubCell"/>
</dbReference>
<dbReference type="SUPFAM" id="SSF56112">
    <property type="entry name" value="Protein kinase-like (PK-like)"/>
    <property type="match status" value="2"/>
</dbReference>
<evidence type="ECO:0000256" key="13">
    <source>
        <dbReference type="ARBA" id="ARBA00022840"/>
    </source>
</evidence>
<evidence type="ECO:0000256" key="18">
    <source>
        <dbReference type="ARBA" id="ARBA00047899"/>
    </source>
</evidence>
<dbReference type="GO" id="GO:0030246">
    <property type="term" value="F:carbohydrate binding"/>
    <property type="evidence" value="ECO:0007669"/>
    <property type="project" value="UniProtKB-KW"/>
</dbReference>
<evidence type="ECO:0000259" key="24">
    <source>
        <dbReference type="PROSITE" id="PS50011"/>
    </source>
</evidence>
<keyword evidence="17" id="KW-0325">Glycoprotein</keyword>
<dbReference type="FunFam" id="3.30.200.20:FF:000112">
    <property type="entry name" value="Lectin-domain containing receptor kinase A4.3"/>
    <property type="match status" value="1"/>
</dbReference>
<keyword evidence="15 22" id="KW-0472">Membrane</keyword>
<dbReference type="Gene3D" id="3.30.200.20">
    <property type="entry name" value="Phosphorylase Kinase, domain 1"/>
    <property type="match status" value="2"/>
</dbReference>
<feature type="binding site" evidence="20">
    <location>
        <position position="1225"/>
    </location>
    <ligand>
        <name>ATP</name>
        <dbReference type="ChEBI" id="CHEBI:30616"/>
    </ligand>
</feature>
<evidence type="ECO:0000313" key="25">
    <source>
        <dbReference type="EMBL" id="KAL0918063.1"/>
    </source>
</evidence>
<feature type="transmembrane region" description="Helical" evidence="22">
    <location>
        <begin position="288"/>
        <end position="312"/>
    </location>
</feature>
<dbReference type="FunFam" id="3.30.200.20:FF:000178">
    <property type="entry name" value="serine/threonine-protein kinase PBS1-like"/>
    <property type="match status" value="1"/>
</dbReference>
<evidence type="ECO:0000256" key="21">
    <source>
        <dbReference type="SAM" id="MobiDB-lite"/>
    </source>
</evidence>
<accession>A0ABD0UZB1</accession>
<keyword evidence="16" id="KW-0675">Receptor</keyword>
<comment type="caution">
    <text evidence="25">The sequence shown here is derived from an EMBL/GenBank/DDBJ whole genome shotgun (WGS) entry which is preliminary data.</text>
</comment>
<evidence type="ECO:0000256" key="22">
    <source>
        <dbReference type="SAM" id="Phobius"/>
    </source>
</evidence>
<dbReference type="InterPro" id="IPR013320">
    <property type="entry name" value="ConA-like_dom_sf"/>
</dbReference>
<dbReference type="InterPro" id="IPR011009">
    <property type="entry name" value="Kinase-like_dom_sf"/>
</dbReference>
<evidence type="ECO:0000256" key="15">
    <source>
        <dbReference type="ARBA" id="ARBA00023136"/>
    </source>
</evidence>
<dbReference type="InterPro" id="IPR001220">
    <property type="entry name" value="Legume_lectin_dom"/>
</dbReference>
<dbReference type="Proteomes" id="UP001552299">
    <property type="component" value="Unassembled WGS sequence"/>
</dbReference>
<evidence type="ECO:0000256" key="11">
    <source>
        <dbReference type="ARBA" id="ARBA00022741"/>
    </source>
</evidence>
<reference evidence="25 26" key="1">
    <citation type="journal article" date="2024" name="Plant Biotechnol. J.">
        <title>Dendrobium thyrsiflorum genome and its molecular insights into genes involved in important horticultural traits.</title>
        <authorList>
            <person name="Chen B."/>
            <person name="Wang J.Y."/>
            <person name="Zheng P.J."/>
            <person name="Li K.L."/>
            <person name="Liang Y.M."/>
            <person name="Chen X.F."/>
            <person name="Zhang C."/>
            <person name="Zhao X."/>
            <person name="He X."/>
            <person name="Zhang G.Q."/>
            <person name="Liu Z.J."/>
            <person name="Xu Q."/>
        </authorList>
    </citation>
    <scope>NUCLEOTIDE SEQUENCE [LARGE SCALE GENOMIC DNA]</scope>
    <source>
        <strain evidence="25">GZMU011</strain>
    </source>
</reference>
<comment type="subcellular location">
    <subcellularLocation>
        <location evidence="1">Cell membrane</location>
        <topology evidence="1">Single-pass type I membrane protein</topology>
    </subcellularLocation>
</comment>
<keyword evidence="7" id="KW-0808">Transferase</keyword>
<sequence length="1525" mass="169603">MEYLPLLSSPFLLLLLLFSASNSEEFVFNGFNNRDVQLDGVAEINSNGLLILTNTTKYQQGHAFYKTPLYFRSTPKGNLNSFSTCFAFSIVPENPSFSGHGLAFVLSPTSTLQNTFPAEFLGLFNSSNNGNPKNHLLAVELDTIKNPGLGDIDNNHVGIDINGLRSVAAAPASYYENGIHGYKNLSLISGEPMLVWVEYNSQEMKLNVTISPLTVTKPSLPLLSLTTNLSSIFFDSMYIRYSSSSGSMRTSHYVLGWSFKMNGQAPALNPDSLPNLPSKQKRKKNSGLVHKLLITGLAFLIVAISAITYVAVMKIKYAEILDDWELYQYQHLRFSYRELYMATRGFSEEELLGTGGFGRVYKGKLRISKTEIAVKRISHDSRQGMREFVSEIVSTGQLSHKNLVQLLGYCRRKGELFLVYEFMSNGSLDKFIYDETGKKKLNWNQRLSIIKGVASALLYLHEEWEQVVIHRDVKASNVLLDEELNAKLGDFGLSRLYDHGSDPKTTRIVGTMGYIAPELNKTGKVSTCTDVYAFGVLLLEVVCGRRSILQEDYSNSINLVDWLRKSLRRRTIMESWNAEAGSDIKPEEIELVLRLGLLCSHHSDKVRPNMRQTVTFQCPRYQMLVQICRFPHLRIIKETRREEEKGGRKKLLLDHRRSYAGPPHDAGVLPDRHLTPDSAGLPPNAGVPPDRHQTSEFPHSTLELQPIADCNQGLEALLEGSNHDLDYQTVSKFDDLITTVFPTSVARRLRSLRPPLPIIVLPTSIARQRSFQPPSLADNDNGLSDLRRLPTTVLTTSFNDYDNGLSDLCLPPTTVFSTSVVHQQRSFRPPSPTDYGPYNLLCRLRSFRPPSLENGLSDLCRLSIMLITVPAAAGAPEFVFNGFHSGELILNGAAEIEPTGLLRLTNSTNQEFSHAFYPTPFPFLNSSGEPSSFSTSFVFAIVPHYTEISSEGLAFAISPTPNLYSTLPSQFLGLFNLSSNGQATNHIVAVELDTIENKEFDDINDNHIGINLNGLTSVRAAPASYAKSSSLFRNLSLISGQTMRVWAEYDAKKMEFNVTLAPLNTPKPVLPLLSYTINLSSVLLSEMYVGFSSSTGAAAGSHYILGWSFCLNGREAELLAFDLPSLLQLPEAKKRKKTILYWLPVAIIVFLLMVSGALFLVFKQRRKLAEAAEEWETEYGPQRLSYRDLHKATGGFSVENLLGNGGFGEVYKGVLSKSKQEIAVKRISHDSRQGIKEFVAEIATIGRLRHRNLVQLHGYTRRQGKLILVYDFMPNGSLDNYLFNRVEQSLTWKQRFNIIKGIAAGLLYLHEEWEQVVLHRDIKASNVLLDADFNGKLGDFGLARLHDRGSMAETTRVVGTLGYLAPELSRTGKSTTSSDVFAFGAFLLEVACGRKPVEFKTTGVELVLVDWVLEFMERGELIEARDRRLGNNFVVKEMEMVLSLGLMCSSPAAAARPSMRQVVLYLEGELSIPALTEEDLLIFHSSSMKKRLLGDDSLSGSGAGTVAAIGSSGWDHGAGLSLFGR</sequence>
<evidence type="ECO:0000256" key="17">
    <source>
        <dbReference type="ARBA" id="ARBA00023180"/>
    </source>
</evidence>
<evidence type="ECO:0000256" key="20">
    <source>
        <dbReference type="PROSITE-ProRule" id="PRU10141"/>
    </source>
</evidence>
<feature type="transmembrane region" description="Helical" evidence="22">
    <location>
        <begin position="1139"/>
        <end position="1162"/>
    </location>
</feature>
<evidence type="ECO:0000256" key="14">
    <source>
        <dbReference type="ARBA" id="ARBA00022989"/>
    </source>
</evidence>
<evidence type="ECO:0000256" key="12">
    <source>
        <dbReference type="ARBA" id="ARBA00022777"/>
    </source>
</evidence>
<dbReference type="EMBL" id="JANQDX010000009">
    <property type="protein sequence ID" value="KAL0918063.1"/>
    <property type="molecule type" value="Genomic_DNA"/>
</dbReference>
<keyword evidence="12" id="KW-0418">Kinase</keyword>
<dbReference type="Pfam" id="PF00069">
    <property type="entry name" value="Pkinase"/>
    <property type="match status" value="2"/>
</dbReference>
<keyword evidence="11 20" id="KW-0547">Nucleotide-binding</keyword>
<evidence type="ECO:0000256" key="23">
    <source>
        <dbReference type="SAM" id="SignalP"/>
    </source>
</evidence>
<dbReference type="PROSITE" id="PS00107">
    <property type="entry name" value="PROTEIN_KINASE_ATP"/>
    <property type="match status" value="2"/>
</dbReference>
<comment type="catalytic activity">
    <reaction evidence="18">
        <text>L-threonyl-[protein] + ATP = O-phospho-L-threonyl-[protein] + ADP + H(+)</text>
        <dbReference type="Rhea" id="RHEA:46608"/>
        <dbReference type="Rhea" id="RHEA-COMP:11060"/>
        <dbReference type="Rhea" id="RHEA-COMP:11605"/>
        <dbReference type="ChEBI" id="CHEBI:15378"/>
        <dbReference type="ChEBI" id="CHEBI:30013"/>
        <dbReference type="ChEBI" id="CHEBI:30616"/>
        <dbReference type="ChEBI" id="CHEBI:61977"/>
        <dbReference type="ChEBI" id="CHEBI:456216"/>
        <dbReference type="EC" id="2.7.11.1"/>
    </reaction>
</comment>
<evidence type="ECO:0000256" key="9">
    <source>
        <dbReference type="ARBA" id="ARBA00022729"/>
    </source>
</evidence>
<evidence type="ECO:0000256" key="19">
    <source>
        <dbReference type="ARBA" id="ARBA00048679"/>
    </source>
</evidence>
<dbReference type="FunFam" id="1.10.510.10:FF:000108">
    <property type="entry name" value="L-type lectin-domain containing receptor kinase S.4"/>
    <property type="match status" value="2"/>
</dbReference>
<comment type="similarity">
    <text evidence="3">In the C-terminal section; belongs to the protein kinase superfamily. Ser/Thr protein kinase family.</text>
</comment>
<dbReference type="GO" id="GO:0005524">
    <property type="term" value="F:ATP binding"/>
    <property type="evidence" value="ECO:0007669"/>
    <property type="project" value="UniProtKB-UniRule"/>
</dbReference>
<feature type="domain" description="Protein kinase" evidence="24">
    <location>
        <begin position="346"/>
        <end position="624"/>
    </location>
</feature>
<dbReference type="PROSITE" id="PS50011">
    <property type="entry name" value="PROTEIN_KINASE_DOM"/>
    <property type="match status" value="2"/>
</dbReference>
<evidence type="ECO:0000256" key="8">
    <source>
        <dbReference type="ARBA" id="ARBA00022692"/>
    </source>
</evidence>
<dbReference type="GO" id="GO:0004674">
    <property type="term" value="F:protein serine/threonine kinase activity"/>
    <property type="evidence" value="ECO:0007669"/>
    <property type="project" value="UniProtKB-KW"/>
</dbReference>
<dbReference type="Pfam" id="PF00139">
    <property type="entry name" value="Lectin_legB"/>
    <property type="match status" value="2"/>
</dbReference>
<keyword evidence="6" id="KW-0723">Serine/threonine-protein kinase</keyword>
<evidence type="ECO:0000256" key="10">
    <source>
        <dbReference type="ARBA" id="ARBA00022734"/>
    </source>
</evidence>
<keyword evidence="14 22" id="KW-1133">Transmembrane helix</keyword>
<keyword evidence="10" id="KW-0430">Lectin</keyword>
<keyword evidence="26" id="KW-1185">Reference proteome</keyword>
<dbReference type="PANTHER" id="PTHR27007">
    <property type="match status" value="1"/>
</dbReference>
<dbReference type="InterPro" id="IPR000719">
    <property type="entry name" value="Prot_kinase_dom"/>
</dbReference>
<keyword evidence="8 22" id="KW-0812">Transmembrane</keyword>
<dbReference type="CDD" id="cd06899">
    <property type="entry name" value="lectin_legume_LecRK_Arcelin_ConA"/>
    <property type="match status" value="2"/>
</dbReference>
<dbReference type="CDD" id="cd14066">
    <property type="entry name" value="STKc_IRAK"/>
    <property type="match status" value="1"/>
</dbReference>
<feature type="region of interest" description="Disordered" evidence="21">
    <location>
        <begin position="657"/>
        <end position="695"/>
    </location>
</feature>
<dbReference type="SMART" id="SM00220">
    <property type="entry name" value="S_TKc"/>
    <property type="match status" value="2"/>
</dbReference>
<evidence type="ECO:0000256" key="7">
    <source>
        <dbReference type="ARBA" id="ARBA00022679"/>
    </source>
</evidence>
<gene>
    <name evidence="25" type="ORF">M5K25_010051</name>
</gene>
<feature type="chain" id="PRO_5044863583" description="non-specific serine/threonine protein kinase" evidence="23">
    <location>
        <begin position="24"/>
        <end position="1525"/>
    </location>
</feature>
<evidence type="ECO:0000256" key="6">
    <source>
        <dbReference type="ARBA" id="ARBA00022527"/>
    </source>
</evidence>
<dbReference type="PROSITE" id="PS00108">
    <property type="entry name" value="PROTEIN_KINASE_ST"/>
    <property type="match status" value="2"/>
</dbReference>
<protein>
    <recommendedName>
        <fullName evidence="4">non-specific serine/threonine protein kinase</fullName>
        <ecNumber evidence="4">2.7.11.1</ecNumber>
    </recommendedName>
</protein>
<evidence type="ECO:0000256" key="2">
    <source>
        <dbReference type="ARBA" id="ARBA00008536"/>
    </source>
</evidence>
<dbReference type="InterPro" id="IPR008271">
    <property type="entry name" value="Ser/Thr_kinase_AS"/>
</dbReference>
<evidence type="ECO:0000256" key="3">
    <source>
        <dbReference type="ARBA" id="ARBA00010217"/>
    </source>
</evidence>
<feature type="binding site" evidence="20">
    <location>
        <position position="375"/>
    </location>
    <ligand>
        <name>ATP</name>
        <dbReference type="ChEBI" id="CHEBI:30616"/>
    </ligand>
</feature>
<keyword evidence="9 23" id="KW-0732">Signal</keyword>
<feature type="signal peptide" evidence="23">
    <location>
        <begin position="1"/>
        <end position="23"/>
    </location>
</feature>
<dbReference type="InterPro" id="IPR019825">
    <property type="entry name" value="Lectin_legB_Mn/Ca_BS"/>
</dbReference>
<feature type="domain" description="Protein kinase" evidence="24">
    <location>
        <begin position="1196"/>
        <end position="1475"/>
    </location>
</feature>
<evidence type="ECO:0000313" key="26">
    <source>
        <dbReference type="Proteomes" id="UP001552299"/>
    </source>
</evidence>
<name>A0ABD0UZB1_DENTH</name>
<organism evidence="25 26">
    <name type="scientific">Dendrobium thyrsiflorum</name>
    <name type="common">Pinecone-like raceme dendrobium</name>
    <name type="synonym">Orchid</name>
    <dbReference type="NCBI Taxonomy" id="117978"/>
    <lineage>
        <taxon>Eukaryota</taxon>
        <taxon>Viridiplantae</taxon>
        <taxon>Streptophyta</taxon>
        <taxon>Embryophyta</taxon>
        <taxon>Tracheophyta</taxon>
        <taxon>Spermatophyta</taxon>
        <taxon>Magnoliopsida</taxon>
        <taxon>Liliopsida</taxon>
        <taxon>Asparagales</taxon>
        <taxon>Orchidaceae</taxon>
        <taxon>Epidendroideae</taxon>
        <taxon>Malaxideae</taxon>
        <taxon>Dendrobiinae</taxon>
        <taxon>Dendrobium</taxon>
    </lineage>
</organism>
<evidence type="ECO:0000256" key="4">
    <source>
        <dbReference type="ARBA" id="ARBA00012513"/>
    </source>
</evidence>
<dbReference type="FunFam" id="2.60.120.200:FF:000051">
    <property type="entry name" value="L-type lectin-domain containing receptor kinase V.9"/>
    <property type="match status" value="2"/>
</dbReference>
<dbReference type="InterPro" id="IPR050528">
    <property type="entry name" value="L-type_Lectin-RKs"/>
</dbReference>
<evidence type="ECO:0000256" key="16">
    <source>
        <dbReference type="ARBA" id="ARBA00023170"/>
    </source>
</evidence>
<comment type="similarity">
    <text evidence="2">In the N-terminal section; belongs to the leguminous lectin family.</text>
</comment>
<dbReference type="Gene3D" id="2.60.120.200">
    <property type="match status" value="2"/>
</dbReference>
<proteinExistence type="inferred from homology"/>
<comment type="catalytic activity">
    <reaction evidence="19">
        <text>L-seryl-[protein] + ATP = O-phospho-L-seryl-[protein] + ADP + H(+)</text>
        <dbReference type="Rhea" id="RHEA:17989"/>
        <dbReference type="Rhea" id="RHEA-COMP:9863"/>
        <dbReference type="Rhea" id="RHEA-COMP:11604"/>
        <dbReference type="ChEBI" id="CHEBI:15378"/>
        <dbReference type="ChEBI" id="CHEBI:29999"/>
        <dbReference type="ChEBI" id="CHEBI:30616"/>
        <dbReference type="ChEBI" id="CHEBI:83421"/>
        <dbReference type="ChEBI" id="CHEBI:456216"/>
        <dbReference type="EC" id="2.7.11.1"/>
    </reaction>
</comment>